<evidence type="ECO:0000313" key="1">
    <source>
        <dbReference type="EMBL" id="VDM32236.1"/>
    </source>
</evidence>
<accession>A0A0R3X386</accession>
<dbReference type="EMBL" id="UYWX01020404">
    <property type="protein sequence ID" value="VDM32236.1"/>
    <property type="molecule type" value="Genomic_DNA"/>
</dbReference>
<dbReference type="WBParaSite" id="TTAC_0000779401-mRNA-1">
    <property type="protein sequence ID" value="TTAC_0000779401-mRNA-1"/>
    <property type="gene ID" value="TTAC_0000779401"/>
</dbReference>
<protein>
    <submittedName>
        <fullName evidence="3">SERTA domain-containing protein</fullName>
    </submittedName>
</protein>
<sequence length="94" mass="10203">MIATANLSDLRSTAKTSEEYIATLEKKLAQLKGSKCVTSADLVLSINGMKSVVLHDTLMNSENFQDSDVSSEETDPLISLDLLDAVHNMLSEES</sequence>
<evidence type="ECO:0000313" key="3">
    <source>
        <dbReference type="WBParaSite" id="TTAC_0000779401-mRNA-1"/>
    </source>
</evidence>
<reference evidence="1 2" key="2">
    <citation type="submission" date="2018-11" db="EMBL/GenBank/DDBJ databases">
        <authorList>
            <consortium name="Pathogen Informatics"/>
        </authorList>
    </citation>
    <scope>NUCLEOTIDE SEQUENCE [LARGE SCALE GENOMIC DNA]</scope>
</reference>
<dbReference type="AlphaFoldDB" id="A0A0R3X386"/>
<dbReference type="Proteomes" id="UP000274429">
    <property type="component" value="Unassembled WGS sequence"/>
</dbReference>
<reference evidence="3" key="1">
    <citation type="submission" date="2017-02" db="UniProtKB">
        <authorList>
            <consortium name="WormBaseParasite"/>
        </authorList>
    </citation>
    <scope>IDENTIFICATION</scope>
</reference>
<keyword evidence="2" id="KW-1185">Reference proteome</keyword>
<organism evidence="3">
    <name type="scientific">Hydatigena taeniaeformis</name>
    <name type="common">Feline tapeworm</name>
    <name type="synonym">Taenia taeniaeformis</name>
    <dbReference type="NCBI Taxonomy" id="6205"/>
    <lineage>
        <taxon>Eukaryota</taxon>
        <taxon>Metazoa</taxon>
        <taxon>Spiralia</taxon>
        <taxon>Lophotrochozoa</taxon>
        <taxon>Platyhelminthes</taxon>
        <taxon>Cestoda</taxon>
        <taxon>Eucestoda</taxon>
        <taxon>Cyclophyllidea</taxon>
        <taxon>Taeniidae</taxon>
        <taxon>Hydatigera</taxon>
    </lineage>
</organism>
<evidence type="ECO:0000313" key="2">
    <source>
        <dbReference type="Proteomes" id="UP000274429"/>
    </source>
</evidence>
<name>A0A0R3X386_HYDTA</name>
<gene>
    <name evidence="1" type="ORF">TTAC_LOCUS7779</name>
</gene>
<proteinExistence type="predicted"/>